<accession>A0A9P7ZER8</accession>
<reference evidence="7" key="1">
    <citation type="journal article" date="2021" name="IMA Fungus">
        <title>Genomic characterization of three marine fungi, including Emericellopsis atlantica sp. nov. with signatures of a generalist lifestyle and marine biomass degradation.</title>
        <authorList>
            <person name="Hagestad O.C."/>
            <person name="Hou L."/>
            <person name="Andersen J.H."/>
            <person name="Hansen E.H."/>
            <person name="Altermark B."/>
            <person name="Li C."/>
            <person name="Kuhnert E."/>
            <person name="Cox R.J."/>
            <person name="Crous P.W."/>
            <person name="Spatafora J.W."/>
            <person name="Lail K."/>
            <person name="Amirebrahimi M."/>
            <person name="Lipzen A."/>
            <person name="Pangilinan J."/>
            <person name="Andreopoulos W."/>
            <person name="Hayes R.D."/>
            <person name="Ng V."/>
            <person name="Grigoriev I.V."/>
            <person name="Jackson S.A."/>
            <person name="Sutton T.D.S."/>
            <person name="Dobson A.D.W."/>
            <person name="Rama T."/>
        </authorList>
    </citation>
    <scope>NUCLEOTIDE SEQUENCE</scope>
    <source>
        <strain evidence="7">TS7</strain>
    </source>
</reference>
<keyword evidence="5" id="KW-0503">Monooxygenase</keyword>
<dbReference type="GeneID" id="70292523"/>
<comment type="similarity">
    <text evidence="1">Belongs to the paxM FAD-dependent monooxygenase family.</text>
</comment>
<dbReference type="GO" id="GO:0071949">
    <property type="term" value="F:FAD binding"/>
    <property type="evidence" value="ECO:0007669"/>
    <property type="project" value="InterPro"/>
</dbReference>
<dbReference type="Pfam" id="PF01494">
    <property type="entry name" value="FAD_binding_3"/>
    <property type="match status" value="1"/>
</dbReference>
<dbReference type="InterPro" id="IPR036188">
    <property type="entry name" value="FAD/NAD-bd_sf"/>
</dbReference>
<keyword evidence="2" id="KW-0285">Flavoprotein</keyword>
<gene>
    <name evidence="7" type="ORF">F5Z01DRAFT_628733</name>
</gene>
<evidence type="ECO:0000256" key="1">
    <source>
        <dbReference type="ARBA" id="ARBA00007992"/>
    </source>
</evidence>
<keyword evidence="8" id="KW-1185">Reference proteome</keyword>
<protein>
    <recommendedName>
        <fullName evidence="6">FAD-binding domain-containing protein</fullName>
    </recommendedName>
</protein>
<dbReference type="PANTHER" id="PTHR13789:SF309">
    <property type="entry name" value="PUTATIVE (AFU_ORTHOLOGUE AFUA_6G14510)-RELATED"/>
    <property type="match status" value="1"/>
</dbReference>
<evidence type="ECO:0000259" key="6">
    <source>
        <dbReference type="Pfam" id="PF01494"/>
    </source>
</evidence>
<dbReference type="PRINTS" id="PR00420">
    <property type="entry name" value="RNGMNOXGNASE"/>
</dbReference>
<dbReference type="Proteomes" id="UP000887229">
    <property type="component" value="Unassembled WGS sequence"/>
</dbReference>
<sequence length="405" mass="44542">MAAENKFNVGVAVIGRGPAGMAVALGCVKAGIDVRVFERYPYARPAGNILNLWPTALHALKCMGVKTEDLGARSSPTTFRNTKGHVRATVRLADDIVEKYDGGFIGLLRPDLYNRMLSTIPEGVMMFNQTVKSLEDTGDGVRITLGDGSVIKAAVVIGADGIDSFVRAHLWGPSPRRNHDLHVIGGFTFDIADGVIPGECVLTHDAQVQGTYGPLMSQGRKGLQWWFVEAWPDSKPVESSLKDRAQMLSKRFSGPLSELVRSTAADDVVMWPIRDRVPLKKWSKGRISLAGDAAHATSPYAAYGAGMSISDGYFIAQSLYNVNLADTNAVRAALERYEGYQLEHTTQMVQSAYYVGQLFHHVPFPLNYIRNFILDWTNMLQRQVGDKNPGEITEQLQRMGDNIIK</sequence>
<dbReference type="OrthoDB" id="417877at2759"/>
<evidence type="ECO:0000256" key="2">
    <source>
        <dbReference type="ARBA" id="ARBA00022630"/>
    </source>
</evidence>
<feature type="domain" description="FAD-binding" evidence="6">
    <location>
        <begin position="9"/>
        <end position="351"/>
    </location>
</feature>
<organism evidence="7 8">
    <name type="scientific">Emericellopsis atlantica</name>
    <dbReference type="NCBI Taxonomy" id="2614577"/>
    <lineage>
        <taxon>Eukaryota</taxon>
        <taxon>Fungi</taxon>
        <taxon>Dikarya</taxon>
        <taxon>Ascomycota</taxon>
        <taxon>Pezizomycotina</taxon>
        <taxon>Sordariomycetes</taxon>
        <taxon>Hypocreomycetidae</taxon>
        <taxon>Hypocreales</taxon>
        <taxon>Bionectriaceae</taxon>
        <taxon>Emericellopsis</taxon>
    </lineage>
</organism>
<evidence type="ECO:0000256" key="4">
    <source>
        <dbReference type="ARBA" id="ARBA00023002"/>
    </source>
</evidence>
<comment type="caution">
    <text evidence="7">The sequence shown here is derived from an EMBL/GenBank/DDBJ whole genome shotgun (WGS) entry which is preliminary data.</text>
</comment>
<evidence type="ECO:0000256" key="5">
    <source>
        <dbReference type="ARBA" id="ARBA00023033"/>
    </source>
</evidence>
<dbReference type="InterPro" id="IPR050493">
    <property type="entry name" value="FAD-dep_Monooxygenase_BioMet"/>
</dbReference>
<evidence type="ECO:0000313" key="8">
    <source>
        <dbReference type="Proteomes" id="UP000887229"/>
    </source>
</evidence>
<keyword evidence="4" id="KW-0560">Oxidoreductase</keyword>
<dbReference type="SUPFAM" id="SSF51905">
    <property type="entry name" value="FAD/NAD(P)-binding domain"/>
    <property type="match status" value="1"/>
</dbReference>
<dbReference type="PROSITE" id="PS51257">
    <property type="entry name" value="PROKAR_LIPOPROTEIN"/>
    <property type="match status" value="1"/>
</dbReference>
<dbReference type="PANTHER" id="PTHR13789">
    <property type="entry name" value="MONOOXYGENASE"/>
    <property type="match status" value="1"/>
</dbReference>
<dbReference type="AlphaFoldDB" id="A0A9P7ZER8"/>
<dbReference type="EMBL" id="MU251273">
    <property type="protein sequence ID" value="KAG9250804.1"/>
    <property type="molecule type" value="Genomic_DNA"/>
</dbReference>
<evidence type="ECO:0000313" key="7">
    <source>
        <dbReference type="EMBL" id="KAG9250804.1"/>
    </source>
</evidence>
<name>A0A9P7ZER8_9HYPO</name>
<proteinExistence type="inferred from homology"/>
<dbReference type="RefSeq" id="XP_046114728.1">
    <property type="nucleotide sequence ID" value="XM_046261620.1"/>
</dbReference>
<dbReference type="InterPro" id="IPR002938">
    <property type="entry name" value="FAD-bd"/>
</dbReference>
<dbReference type="Gene3D" id="3.50.50.60">
    <property type="entry name" value="FAD/NAD(P)-binding domain"/>
    <property type="match status" value="1"/>
</dbReference>
<dbReference type="GO" id="GO:0004497">
    <property type="term" value="F:monooxygenase activity"/>
    <property type="evidence" value="ECO:0007669"/>
    <property type="project" value="UniProtKB-KW"/>
</dbReference>
<keyword evidence="3" id="KW-0274">FAD</keyword>
<evidence type="ECO:0000256" key="3">
    <source>
        <dbReference type="ARBA" id="ARBA00022827"/>
    </source>
</evidence>